<sequence>MVRQKVNQREVDQNGLSNLGPQALERQGYLTPLPAPLSNTTVSATNNHVAHSQSASQATHYQTTRVNYNGNPSASSPLKPSLTTPVEQFQVPYQHFSSPGPVSTSHENATRFTSSFNPRASFEQGSISGLDFLFEFPPTPLSDGHPGTIASTQSFESSVGAPNLNSIQSRTRYSGNNLGVAAQEAKQTIYTPNEVDCDSFPSGSPSSSSDSYVEDNEGGGQILWGADNALISQTFESVNILGTSHGSSTSDWELVEHPQKESETSKELPTPSSGEDSFRWVSCEPNQPSSRRRQQRRGPFQNQQLREETGNTRKTKACVRCRMQKIRCQTNETDPSGVCRTCQTLSKPKVRSLPCLRYKITESTLYRTGKGPGLEFTFRWPEMTLKDITDWASTEVRTIYVKSDVCPAPLKLSVRKFVPIPKDSLHKGWMDGKVKRFKKTTPYAIVNMASAAEAMRAYINAHVFECMNFFLQGRDKLIIETYSFAREHMLRMPVRNEKVLMQDFFRLWFAIRRTATTENIIGQDTLDMADEFTGSSYPLFGKAPLPPVMIQQLDMVLTLGILNPLRKKVLKDFQELVRANNPRSWLTMYLLTFMFLHSVAVLSKENFANARKHGLKRRYAIPTMIAELHDGANVFLAHYHYATAGCNPFKITDWKKPHTTPFPEMSYDESFFLVKTKKMIEEKQGQIQHNNEHAGYEHDLYFVAQMFEDNWTPRDTVIEYHDGTVFNGPLNKFYGDDKEKEGA</sequence>
<dbReference type="PANTHER" id="PTHR35392">
    <property type="entry name" value="ZN(II)2CYS6 TRANSCRIPTION FACTOR (EUROFUNG)-RELATED-RELATED"/>
    <property type="match status" value="1"/>
</dbReference>
<dbReference type="OrthoDB" id="4431645at2759"/>
<dbReference type="GO" id="GO:0008270">
    <property type="term" value="F:zinc ion binding"/>
    <property type="evidence" value="ECO:0007669"/>
    <property type="project" value="InterPro"/>
</dbReference>
<dbReference type="Proteomes" id="UP000223968">
    <property type="component" value="Unassembled WGS sequence"/>
</dbReference>
<feature type="domain" description="Zn(2)-C6 fungal-type" evidence="5">
    <location>
        <begin position="317"/>
        <end position="355"/>
    </location>
</feature>
<feature type="region of interest" description="Disordered" evidence="4">
    <location>
        <begin position="1"/>
        <end position="22"/>
    </location>
</feature>
<evidence type="ECO:0000313" key="7">
    <source>
        <dbReference type="Proteomes" id="UP000223968"/>
    </source>
</evidence>
<feature type="region of interest" description="Disordered" evidence="4">
    <location>
        <begin position="193"/>
        <end position="220"/>
    </location>
</feature>
<evidence type="ECO:0000259" key="5">
    <source>
        <dbReference type="PROSITE" id="PS50048"/>
    </source>
</evidence>
<accession>A0A2B7XQM7</accession>
<dbReference type="InterPro" id="IPR001138">
    <property type="entry name" value="Zn2Cys6_DnaBD"/>
</dbReference>
<dbReference type="EMBL" id="PDNB01000082">
    <property type="protein sequence ID" value="PGH10807.1"/>
    <property type="molecule type" value="Genomic_DNA"/>
</dbReference>
<feature type="region of interest" description="Disordered" evidence="4">
    <location>
        <begin position="143"/>
        <end position="162"/>
    </location>
</feature>
<gene>
    <name evidence="6" type="ORF">AJ79_05280</name>
</gene>
<name>A0A2B7XQM7_9EURO</name>
<keyword evidence="2" id="KW-0804">Transcription</keyword>
<keyword evidence="1" id="KW-0805">Transcription regulation</keyword>
<evidence type="ECO:0000256" key="2">
    <source>
        <dbReference type="ARBA" id="ARBA00023163"/>
    </source>
</evidence>
<comment type="caution">
    <text evidence="6">The sequence shown here is derived from an EMBL/GenBank/DDBJ whole genome shotgun (WGS) entry which is preliminary data.</text>
</comment>
<evidence type="ECO:0000313" key="6">
    <source>
        <dbReference type="EMBL" id="PGH10807.1"/>
    </source>
</evidence>
<organism evidence="6 7">
    <name type="scientific">Helicocarpus griseus UAMH5409</name>
    <dbReference type="NCBI Taxonomy" id="1447875"/>
    <lineage>
        <taxon>Eukaryota</taxon>
        <taxon>Fungi</taxon>
        <taxon>Dikarya</taxon>
        <taxon>Ascomycota</taxon>
        <taxon>Pezizomycotina</taxon>
        <taxon>Eurotiomycetes</taxon>
        <taxon>Eurotiomycetidae</taxon>
        <taxon>Onygenales</taxon>
        <taxon>Ajellomycetaceae</taxon>
        <taxon>Helicocarpus</taxon>
    </lineage>
</organism>
<dbReference type="STRING" id="1447875.A0A2B7XQM7"/>
<evidence type="ECO:0000256" key="1">
    <source>
        <dbReference type="ARBA" id="ARBA00023015"/>
    </source>
</evidence>
<feature type="compositionally biased region" description="Basic and acidic residues" evidence="4">
    <location>
        <begin position="254"/>
        <end position="266"/>
    </location>
</feature>
<feature type="compositionally biased region" description="Low complexity" evidence="4">
    <location>
        <begin position="198"/>
        <end position="211"/>
    </location>
</feature>
<dbReference type="PANTHER" id="PTHR35392:SF3">
    <property type="entry name" value="ZN(2)-C6 FUNGAL-TYPE DOMAIN-CONTAINING PROTEIN"/>
    <property type="match status" value="1"/>
</dbReference>
<keyword evidence="7" id="KW-1185">Reference proteome</keyword>
<dbReference type="InterPro" id="IPR052973">
    <property type="entry name" value="Fungal_sec-metab_reg_TF"/>
</dbReference>
<keyword evidence="3" id="KW-0539">Nucleus</keyword>
<dbReference type="PROSITE" id="PS50048">
    <property type="entry name" value="ZN2_CY6_FUNGAL_2"/>
    <property type="match status" value="1"/>
</dbReference>
<feature type="region of interest" description="Disordered" evidence="4">
    <location>
        <begin position="246"/>
        <end position="309"/>
    </location>
</feature>
<dbReference type="GO" id="GO:0000981">
    <property type="term" value="F:DNA-binding transcription factor activity, RNA polymerase II-specific"/>
    <property type="evidence" value="ECO:0007669"/>
    <property type="project" value="InterPro"/>
</dbReference>
<protein>
    <recommendedName>
        <fullName evidence="5">Zn(2)-C6 fungal-type domain-containing protein</fullName>
    </recommendedName>
</protein>
<proteinExistence type="predicted"/>
<reference evidence="6 7" key="1">
    <citation type="submission" date="2017-10" db="EMBL/GenBank/DDBJ databases">
        <title>Comparative genomics in systemic dimorphic fungi from Ajellomycetaceae.</title>
        <authorList>
            <person name="Munoz J.F."/>
            <person name="Mcewen J.G."/>
            <person name="Clay O.K."/>
            <person name="Cuomo C.A."/>
        </authorList>
    </citation>
    <scope>NUCLEOTIDE SEQUENCE [LARGE SCALE GENOMIC DNA]</scope>
    <source>
        <strain evidence="6 7">UAMH5409</strain>
    </source>
</reference>
<dbReference type="CDD" id="cd00067">
    <property type="entry name" value="GAL4"/>
    <property type="match status" value="1"/>
</dbReference>
<evidence type="ECO:0000256" key="4">
    <source>
        <dbReference type="SAM" id="MobiDB-lite"/>
    </source>
</evidence>
<evidence type="ECO:0000256" key="3">
    <source>
        <dbReference type="ARBA" id="ARBA00023242"/>
    </source>
</evidence>
<dbReference type="AlphaFoldDB" id="A0A2B7XQM7"/>